<dbReference type="OrthoDB" id="9151676at2"/>
<dbReference type="PANTHER" id="PTHR43102:SF2">
    <property type="entry name" value="GAF DOMAIN-CONTAINING PROTEIN"/>
    <property type="match status" value="1"/>
</dbReference>
<organism evidence="3 4">
    <name type="scientific">Arthrobacter bussei</name>
    <dbReference type="NCBI Taxonomy" id="2594179"/>
    <lineage>
        <taxon>Bacteria</taxon>
        <taxon>Bacillati</taxon>
        <taxon>Actinomycetota</taxon>
        <taxon>Actinomycetes</taxon>
        <taxon>Micrococcales</taxon>
        <taxon>Micrococcaceae</taxon>
        <taxon>Arthrobacter</taxon>
    </lineage>
</organism>
<dbReference type="EMBL" id="VJXX01000001">
    <property type="protein sequence ID" value="MPY09158.1"/>
    <property type="molecule type" value="Genomic_DNA"/>
</dbReference>
<feature type="region of interest" description="Disordered" evidence="1">
    <location>
        <begin position="90"/>
        <end position="120"/>
    </location>
</feature>
<comment type="caution">
    <text evidence="3">The sequence shown here is derived from an EMBL/GenBank/DDBJ whole genome shotgun (WGS) entry which is preliminary data.</text>
</comment>
<reference evidence="4" key="1">
    <citation type="submission" date="2019-07" db="EMBL/GenBank/DDBJ databases">
        <title>Arthrobacter KR32 sp. nov., isolated from mountain cheese made of cows milk.</title>
        <authorList>
            <person name="Flegler A."/>
        </authorList>
    </citation>
    <scope>NUCLEOTIDE SEQUENCE [LARGE SCALE GENOMIC DNA]</scope>
    <source>
        <strain evidence="4">KR32</strain>
    </source>
</reference>
<evidence type="ECO:0000313" key="4">
    <source>
        <dbReference type="Proteomes" id="UP000326464"/>
    </source>
</evidence>
<dbReference type="SUPFAM" id="SSF55781">
    <property type="entry name" value="GAF domain-like"/>
    <property type="match status" value="1"/>
</dbReference>
<proteinExistence type="predicted"/>
<dbReference type="PANTHER" id="PTHR43102">
    <property type="entry name" value="SLR1143 PROTEIN"/>
    <property type="match status" value="1"/>
</dbReference>
<evidence type="ECO:0000259" key="2">
    <source>
        <dbReference type="SMART" id="SM00065"/>
    </source>
</evidence>
<keyword evidence="4" id="KW-1185">Reference proteome</keyword>
<dbReference type="Gene3D" id="3.30.450.40">
    <property type="match status" value="1"/>
</dbReference>
<dbReference type="InterPro" id="IPR029016">
    <property type="entry name" value="GAF-like_dom_sf"/>
</dbReference>
<dbReference type="Proteomes" id="UP000326464">
    <property type="component" value="Unassembled WGS sequence"/>
</dbReference>
<dbReference type="SMART" id="SM00065">
    <property type="entry name" value="GAF"/>
    <property type="match status" value="1"/>
</dbReference>
<name>A0A7X1TM19_9MICC</name>
<accession>A0A7X1TM19</accession>
<dbReference type="InterPro" id="IPR003018">
    <property type="entry name" value="GAF"/>
</dbReference>
<dbReference type="Pfam" id="PF01590">
    <property type="entry name" value="GAF"/>
    <property type="match status" value="1"/>
</dbReference>
<protein>
    <submittedName>
        <fullName evidence="3">GAF domain-containing protein</fullName>
    </submittedName>
</protein>
<dbReference type="RefSeq" id="WP_152811489.1">
    <property type="nucleotide sequence ID" value="NZ_VJXX01000001.1"/>
</dbReference>
<gene>
    <name evidence="3" type="ORF">FNH21_00125</name>
</gene>
<evidence type="ECO:0000256" key="1">
    <source>
        <dbReference type="SAM" id="MobiDB-lite"/>
    </source>
</evidence>
<sequence length="350" mass="38614">MRLYQTRPEALCSNAPAARHVINAHDQQWLTAQVLSHSEIPVDDVWVRYVALGGIADAVAIAAYLHGHLILDTMQRDLITHAINELLSEADNTTDNHPGDRPEVELPGLRSSGGSGSDAITDSEFERIMMGQDAAQDQANSSRFPAFRAPYDHEPAGTPLLALNEKGQPQADVGLARPGVSWPPLQTRLVSMFNPAEAENRRLEALRVTRLFDSAPEERFDRITREAQQTFGTSSATISFIGRDRQFVKSSTGPLGTDVPRDKSFCSHTIAEDRTLVIPDATIDSRFVDNLLVSETPRIRFYAGHPLTGPGGWRIGALCILDTEPRSFSEEDRRKLRILAGLTQMEIINA</sequence>
<dbReference type="AlphaFoldDB" id="A0A7X1TM19"/>
<evidence type="ECO:0000313" key="3">
    <source>
        <dbReference type="EMBL" id="MPY09158.1"/>
    </source>
</evidence>
<feature type="domain" description="GAF" evidence="2">
    <location>
        <begin position="215"/>
        <end position="350"/>
    </location>
</feature>